<dbReference type="Proteomes" id="UP000243217">
    <property type="component" value="Unassembled WGS sequence"/>
</dbReference>
<evidence type="ECO:0000313" key="1">
    <source>
        <dbReference type="EMBL" id="OQR99971.1"/>
    </source>
</evidence>
<proteinExistence type="predicted"/>
<organism evidence="1 2">
    <name type="scientific">Thraustotheca clavata</name>
    <dbReference type="NCBI Taxonomy" id="74557"/>
    <lineage>
        <taxon>Eukaryota</taxon>
        <taxon>Sar</taxon>
        <taxon>Stramenopiles</taxon>
        <taxon>Oomycota</taxon>
        <taxon>Saprolegniomycetes</taxon>
        <taxon>Saprolegniales</taxon>
        <taxon>Achlyaceae</taxon>
        <taxon>Thraustotheca</taxon>
    </lineage>
</organism>
<sequence length="67" mass="7954">MIAQEKQSSKIHKNHNGHFEIVKHLYENRTEGCTTNEMEKCGHFKVVKYREENRTEGYTKDSIDNKL</sequence>
<protein>
    <submittedName>
        <fullName evidence="1">Uncharacterized protein</fullName>
    </submittedName>
</protein>
<gene>
    <name evidence="1" type="ORF">THRCLA_21781</name>
</gene>
<dbReference type="EMBL" id="JNBS01001772">
    <property type="protein sequence ID" value="OQR99971.1"/>
    <property type="molecule type" value="Genomic_DNA"/>
</dbReference>
<name>A0A1V9ZPW5_9STRA</name>
<comment type="caution">
    <text evidence="1">The sequence shown here is derived from an EMBL/GenBank/DDBJ whole genome shotgun (WGS) entry which is preliminary data.</text>
</comment>
<accession>A0A1V9ZPW5</accession>
<evidence type="ECO:0000313" key="2">
    <source>
        <dbReference type="Proteomes" id="UP000243217"/>
    </source>
</evidence>
<dbReference type="AlphaFoldDB" id="A0A1V9ZPW5"/>
<keyword evidence="2" id="KW-1185">Reference proteome</keyword>
<reference evidence="1 2" key="1">
    <citation type="journal article" date="2014" name="Genome Biol. Evol.">
        <title>The secreted proteins of Achlya hypogyna and Thraustotheca clavata identify the ancestral oomycete secretome and reveal gene acquisitions by horizontal gene transfer.</title>
        <authorList>
            <person name="Misner I."/>
            <person name="Blouin N."/>
            <person name="Leonard G."/>
            <person name="Richards T.A."/>
            <person name="Lane C.E."/>
        </authorList>
    </citation>
    <scope>NUCLEOTIDE SEQUENCE [LARGE SCALE GENOMIC DNA]</scope>
    <source>
        <strain evidence="1 2">ATCC 34112</strain>
    </source>
</reference>